<dbReference type="AlphaFoldDB" id="A0A067R3M7"/>
<evidence type="ECO:0000259" key="8">
    <source>
        <dbReference type="PROSITE" id="PS00028"/>
    </source>
</evidence>
<organism evidence="9 10">
    <name type="scientific">Zootermopsis nevadensis</name>
    <name type="common">Dampwood termite</name>
    <dbReference type="NCBI Taxonomy" id="136037"/>
    <lineage>
        <taxon>Eukaryota</taxon>
        <taxon>Metazoa</taxon>
        <taxon>Ecdysozoa</taxon>
        <taxon>Arthropoda</taxon>
        <taxon>Hexapoda</taxon>
        <taxon>Insecta</taxon>
        <taxon>Pterygota</taxon>
        <taxon>Neoptera</taxon>
        <taxon>Polyneoptera</taxon>
        <taxon>Dictyoptera</taxon>
        <taxon>Blattodea</taxon>
        <taxon>Blattoidea</taxon>
        <taxon>Termitoidae</taxon>
        <taxon>Termopsidae</taxon>
        <taxon>Zootermopsis</taxon>
    </lineage>
</organism>
<dbReference type="SMART" id="SM00451">
    <property type="entry name" value="ZnF_U1"/>
    <property type="match status" value="2"/>
</dbReference>
<dbReference type="InParanoid" id="A0A067R3M7"/>
<dbReference type="PROSITE" id="PS00028">
    <property type="entry name" value="ZINC_FINGER_C2H2_1"/>
    <property type="match status" value="2"/>
</dbReference>
<dbReference type="InterPro" id="IPR036236">
    <property type="entry name" value="Znf_C2H2_sf"/>
</dbReference>
<evidence type="ECO:0000256" key="2">
    <source>
        <dbReference type="ARBA" id="ARBA00022723"/>
    </source>
</evidence>
<dbReference type="EMBL" id="KK853016">
    <property type="protein sequence ID" value="KDR12479.1"/>
    <property type="molecule type" value="Genomic_DNA"/>
</dbReference>
<comment type="subcellular location">
    <subcellularLocation>
        <location evidence="1">Nucleus</location>
    </subcellularLocation>
</comment>
<name>A0A067R3M7_ZOONE</name>
<feature type="domain" description="C2H2-type" evidence="8">
    <location>
        <begin position="183"/>
        <end position="205"/>
    </location>
</feature>
<dbReference type="GO" id="GO:0005634">
    <property type="term" value="C:nucleus"/>
    <property type="evidence" value="ECO:0007669"/>
    <property type="project" value="UniProtKB-SubCell"/>
</dbReference>
<evidence type="ECO:0000256" key="4">
    <source>
        <dbReference type="ARBA" id="ARBA00022771"/>
    </source>
</evidence>
<proteinExistence type="predicted"/>
<dbReference type="Gene3D" id="3.30.160.60">
    <property type="entry name" value="Classic Zinc Finger"/>
    <property type="match status" value="2"/>
</dbReference>
<feature type="compositionally biased region" description="Low complexity" evidence="7">
    <location>
        <begin position="215"/>
        <end position="226"/>
    </location>
</feature>
<gene>
    <name evidence="9" type="ORF">L798_13723</name>
</gene>
<dbReference type="InterPro" id="IPR051845">
    <property type="entry name" value="Znf385"/>
</dbReference>
<dbReference type="GO" id="GO:0008270">
    <property type="term" value="F:zinc ion binding"/>
    <property type="evidence" value="ECO:0007669"/>
    <property type="project" value="UniProtKB-KW"/>
</dbReference>
<keyword evidence="6" id="KW-0539">Nucleus</keyword>
<evidence type="ECO:0000256" key="6">
    <source>
        <dbReference type="ARBA" id="ARBA00023242"/>
    </source>
</evidence>
<keyword evidence="2" id="KW-0479">Metal-binding</keyword>
<keyword evidence="3" id="KW-0677">Repeat</keyword>
<evidence type="ECO:0000313" key="10">
    <source>
        <dbReference type="Proteomes" id="UP000027135"/>
    </source>
</evidence>
<feature type="domain" description="C2H2-type" evidence="8">
    <location>
        <begin position="128"/>
        <end position="152"/>
    </location>
</feature>
<dbReference type="eggNOG" id="ENOG502SDU5">
    <property type="taxonomic scope" value="Eukaryota"/>
</dbReference>
<dbReference type="GO" id="GO:0003676">
    <property type="term" value="F:nucleic acid binding"/>
    <property type="evidence" value="ECO:0007669"/>
    <property type="project" value="InterPro"/>
</dbReference>
<dbReference type="Pfam" id="PF12874">
    <property type="entry name" value="zf-met"/>
    <property type="match status" value="2"/>
</dbReference>
<evidence type="ECO:0000256" key="3">
    <source>
        <dbReference type="ARBA" id="ARBA00022737"/>
    </source>
</evidence>
<dbReference type="PANTHER" id="PTHR23067">
    <property type="entry name" value="DOUBLE-STRANDED RNA-BINDING ZINC FINGER PROTEIN"/>
    <property type="match status" value="1"/>
</dbReference>
<feature type="region of interest" description="Disordered" evidence="7">
    <location>
        <begin position="199"/>
        <end position="226"/>
    </location>
</feature>
<evidence type="ECO:0000256" key="1">
    <source>
        <dbReference type="ARBA" id="ARBA00004123"/>
    </source>
</evidence>
<dbReference type="PANTHER" id="PTHR23067:SF14">
    <property type="entry name" value="C2H2-TYPE DOMAIN-CONTAINING PROTEIN"/>
    <property type="match status" value="1"/>
</dbReference>
<evidence type="ECO:0000313" key="9">
    <source>
        <dbReference type="EMBL" id="KDR12479.1"/>
    </source>
</evidence>
<keyword evidence="5" id="KW-0862">Zinc</keyword>
<dbReference type="SMART" id="SM00355">
    <property type="entry name" value="ZnF_C2H2"/>
    <property type="match status" value="2"/>
</dbReference>
<dbReference type="SUPFAM" id="SSF57667">
    <property type="entry name" value="beta-beta-alpha zinc fingers"/>
    <property type="match status" value="2"/>
</dbReference>
<accession>A0A067R3M7</accession>
<feature type="compositionally biased region" description="Basic residues" evidence="7">
    <location>
        <begin position="202"/>
        <end position="211"/>
    </location>
</feature>
<evidence type="ECO:0000256" key="7">
    <source>
        <dbReference type="SAM" id="MobiDB-lite"/>
    </source>
</evidence>
<evidence type="ECO:0000256" key="5">
    <source>
        <dbReference type="ARBA" id="ARBA00022833"/>
    </source>
</evidence>
<dbReference type="InterPro" id="IPR003604">
    <property type="entry name" value="Matrin/U1-like-C_Znf_C2H2"/>
</dbReference>
<keyword evidence="10" id="KW-1185">Reference proteome</keyword>
<keyword evidence="4" id="KW-0863">Zinc-finger</keyword>
<sequence>MSFYTGPGFQAVATMVGYRWVVYPKTPLGGLDHNPCVQTPDLPHICAREVAALTRPALPSTVPLSQPLVAPLPLPAVTGPVPAPTPGPPAKPVDVLPSANFHSSDPVTKAVMDNIMGKLPTKKQAVTCKCDICGLEFSGQIVLETHLAGAKHAKKVKSQEILKQLQSSGQTFTRDEKTRILKCEVCDVVVNSSQQLQTHLAGNKHKQKAMKKGATQKQAQTSTTTTAATTVTTTITTASTGTSTVNRKGTDALNC</sequence>
<dbReference type="InterPro" id="IPR013087">
    <property type="entry name" value="Znf_C2H2_type"/>
</dbReference>
<reference evidence="9 10" key="1">
    <citation type="journal article" date="2014" name="Nat. Commun.">
        <title>Molecular traces of alternative social organization in a termite genome.</title>
        <authorList>
            <person name="Terrapon N."/>
            <person name="Li C."/>
            <person name="Robertson H.M."/>
            <person name="Ji L."/>
            <person name="Meng X."/>
            <person name="Booth W."/>
            <person name="Chen Z."/>
            <person name="Childers C.P."/>
            <person name="Glastad K.M."/>
            <person name="Gokhale K."/>
            <person name="Gowin J."/>
            <person name="Gronenberg W."/>
            <person name="Hermansen R.A."/>
            <person name="Hu H."/>
            <person name="Hunt B.G."/>
            <person name="Huylmans A.K."/>
            <person name="Khalil S.M."/>
            <person name="Mitchell R.D."/>
            <person name="Munoz-Torres M.C."/>
            <person name="Mustard J.A."/>
            <person name="Pan H."/>
            <person name="Reese J.T."/>
            <person name="Scharf M.E."/>
            <person name="Sun F."/>
            <person name="Vogel H."/>
            <person name="Xiao J."/>
            <person name="Yang W."/>
            <person name="Yang Z."/>
            <person name="Yang Z."/>
            <person name="Zhou J."/>
            <person name="Zhu J."/>
            <person name="Brent C.S."/>
            <person name="Elsik C.G."/>
            <person name="Goodisman M.A."/>
            <person name="Liberles D.A."/>
            <person name="Roe R.M."/>
            <person name="Vargo E.L."/>
            <person name="Vilcinskas A."/>
            <person name="Wang J."/>
            <person name="Bornberg-Bauer E."/>
            <person name="Korb J."/>
            <person name="Zhang G."/>
            <person name="Liebig J."/>
        </authorList>
    </citation>
    <scope>NUCLEOTIDE SEQUENCE [LARGE SCALE GENOMIC DNA]</scope>
    <source>
        <tissue evidence="9">Whole organism</tissue>
    </source>
</reference>
<protein>
    <recommendedName>
        <fullName evidence="8">C2H2-type domain-containing protein</fullName>
    </recommendedName>
</protein>
<dbReference type="Proteomes" id="UP000027135">
    <property type="component" value="Unassembled WGS sequence"/>
</dbReference>